<dbReference type="CDD" id="cd22489">
    <property type="entry name" value="KH-I_FUBP3_rpt4"/>
    <property type="match status" value="1"/>
</dbReference>
<evidence type="ECO:0000256" key="2">
    <source>
        <dbReference type="PROSITE-ProRule" id="PRU00117"/>
    </source>
</evidence>
<dbReference type="InterPro" id="IPR036612">
    <property type="entry name" value="KH_dom_type_1_sf"/>
</dbReference>
<dbReference type="Gene3D" id="3.30.1370.10">
    <property type="entry name" value="K Homology domain, type 1"/>
    <property type="match status" value="3"/>
</dbReference>
<feature type="region of interest" description="Disordered" evidence="3">
    <location>
        <begin position="412"/>
        <end position="431"/>
    </location>
</feature>
<dbReference type="GO" id="GO:0003723">
    <property type="term" value="F:RNA binding"/>
    <property type="evidence" value="ECO:0007669"/>
    <property type="project" value="UniProtKB-UniRule"/>
</dbReference>
<feature type="domain" description="K Homology" evidence="4">
    <location>
        <begin position="276"/>
        <end position="349"/>
    </location>
</feature>
<evidence type="ECO:0000259" key="4">
    <source>
        <dbReference type="SMART" id="SM00322"/>
    </source>
</evidence>
<dbReference type="FunFam" id="3.30.1370.10:FF:000007">
    <property type="entry name" value="far upstream element-binding protein 1 isoform X1"/>
    <property type="match status" value="1"/>
</dbReference>
<evidence type="ECO:0000313" key="6">
    <source>
        <dbReference type="Proteomes" id="UP000001075"/>
    </source>
</evidence>
<dbReference type="EMBL" id="JH002164">
    <property type="protein sequence ID" value="EGW14059.1"/>
    <property type="molecule type" value="Genomic_DNA"/>
</dbReference>
<feature type="compositionally biased region" description="Low complexity" evidence="3">
    <location>
        <begin position="412"/>
        <end position="429"/>
    </location>
</feature>
<dbReference type="SMART" id="SM00322">
    <property type="entry name" value="KH"/>
    <property type="match status" value="3"/>
</dbReference>
<sequence length="493" mass="53094">MAELVQGQSAPIAAKIDSIPHLNNSTPLVDPSVYGYGVQKRPLDDGVGNQLGALVHQRQAKRLLGQIVDRCRNGPGFHNDIDGNSTIQELLIPASKVGLVIGKGGETIKQLQERTGVKMVMIQDGPLPTGADKPLRITGDPFKVQQAREMVLEIIREKDQADFRGVRGDFASRAGGGSIEVSVPRFAVGIVIGRNGEMIKKIQNDAGVRIQFKPDDGISPERAAQVMGPPDRCQHAAHIINELILTAQERDGLGGLAVARGRGRGRGDWSVGTPGGVQEITYTVPADKCGLVIGKGGENIKSINQQSGAHVELQRNPPPNTDPNLRIFTIRGAPQQIEVARHLIDEKVGVRTGPFPTWLILAGFAFGCPSAFPPRGFPNIAAKVNGNPHSTPVSGPPAFLTQGWGSTYQAWQQPTQVPSQQSQPQSSQPDYSKVWEDYYKKQSHTTSAAPQASSPPDYTMAWAEYYRQQAAFYGQTLGQAQAHSQVCSQSPAP</sequence>
<dbReference type="FunFam" id="3.30.1370.10:FF:000008">
    <property type="entry name" value="far upstream element-binding protein 1 isoform X1"/>
    <property type="match status" value="1"/>
</dbReference>
<dbReference type="InterPro" id="IPR004087">
    <property type="entry name" value="KH_dom"/>
</dbReference>
<dbReference type="PANTHER" id="PTHR10288">
    <property type="entry name" value="KH DOMAIN CONTAINING RNA BINDING PROTEIN"/>
    <property type="match status" value="1"/>
</dbReference>
<proteinExistence type="predicted"/>
<dbReference type="CDD" id="cd22486">
    <property type="entry name" value="KH-I_FUBP3_rpt3"/>
    <property type="match status" value="1"/>
</dbReference>
<dbReference type="FunFam" id="3.30.1370.10:FF:000060">
    <property type="entry name" value="Far upstream element binding protein 3"/>
    <property type="match status" value="1"/>
</dbReference>
<dbReference type="SUPFAM" id="SSF54791">
    <property type="entry name" value="Eukaryotic type KH-domain (KH-domain type I)"/>
    <property type="match status" value="3"/>
</dbReference>
<evidence type="ECO:0000256" key="3">
    <source>
        <dbReference type="SAM" id="MobiDB-lite"/>
    </source>
</evidence>
<gene>
    <name evidence="5" type="ORF">I79_022054</name>
</gene>
<feature type="domain" description="K Homology" evidence="4">
    <location>
        <begin position="175"/>
        <end position="245"/>
    </location>
</feature>
<dbReference type="CDD" id="cd22483">
    <property type="entry name" value="KH-I_FUBP3_rpt2"/>
    <property type="match status" value="1"/>
</dbReference>
<dbReference type="PROSITE" id="PS50084">
    <property type="entry name" value="KH_TYPE_1"/>
    <property type="match status" value="3"/>
</dbReference>
<dbReference type="Proteomes" id="UP000001075">
    <property type="component" value="Unassembled WGS sequence"/>
</dbReference>
<accession>G3IEA9</accession>
<dbReference type="InterPro" id="IPR004088">
    <property type="entry name" value="KH_dom_type_1"/>
</dbReference>
<keyword evidence="1" id="KW-0677">Repeat</keyword>
<dbReference type="AlphaFoldDB" id="G3IEA9"/>
<evidence type="ECO:0000256" key="1">
    <source>
        <dbReference type="ARBA" id="ARBA00022737"/>
    </source>
</evidence>
<reference evidence="6" key="1">
    <citation type="journal article" date="2011" name="Nat. Biotechnol.">
        <title>The genomic sequence of the Chinese hamster ovary (CHO)-K1 cell line.</title>
        <authorList>
            <person name="Xu X."/>
            <person name="Nagarajan H."/>
            <person name="Lewis N.E."/>
            <person name="Pan S."/>
            <person name="Cai Z."/>
            <person name="Liu X."/>
            <person name="Chen W."/>
            <person name="Xie M."/>
            <person name="Wang W."/>
            <person name="Hammond S."/>
            <person name="Andersen M.R."/>
            <person name="Neff N."/>
            <person name="Passarelli B."/>
            <person name="Koh W."/>
            <person name="Fan H.C."/>
            <person name="Wang J."/>
            <person name="Gui Y."/>
            <person name="Lee K.H."/>
            <person name="Betenbaugh M.J."/>
            <person name="Quake S.R."/>
            <person name="Famili I."/>
            <person name="Palsson B.O."/>
            <person name="Wang J."/>
        </authorList>
    </citation>
    <scope>NUCLEOTIDE SEQUENCE [LARGE SCALE GENOMIC DNA]</scope>
    <source>
        <strain evidence="6">CHO K1 cell line</strain>
    </source>
</reference>
<dbReference type="Pfam" id="PF00013">
    <property type="entry name" value="KH_1"/>
    <property type="match status" value="3"/>
</dbReference>
<dbReference type="STRING" id="10029.G3IEA9"/>
<dbReference type="InParanoid" id="G3IEA9"/>
<organism evidence="5 6">
    <name type="scientific">Cricetulus griseus</name>
    <name type="common">Chinese hamster</name>
    <name type="synonym">Cricetulus barabensis griseus</name>
    <dbReference type="NCBI Taxonomy" id="10029"/>
    <lineage>
        <taxon>Eukaryota</taxon>
        <taxon>Metazoa</taxon>
        <taxon>Chordata</taxon>
        <taxon>Craniata</taxon>
        <taxon>Vertebrata</taxon>
        <taxon>Euteleostomi</taxon>
        <taxon>Mammalia</taxon>
        <taxon>Eutheria</taxon>
        <taxon>Euarchontoglires</taxon>
        <taxon>Glires</taxon>
        <taxon>Rodentia</taxon>
        <taxon>Myomorpha</taxon>
        <taxon>Muroidea</taxon>
        <taxon>Cricetidae</taxon>
        <taxon>Cricetinae</taxon>
        <taxon>Cricetulus</taxon>
    </lineage>
</organism>
<protein>
    <submittedName>
        <fullName evidence="5">Far upstream element-binding protein 3</fullName>
    </submittedName>
</protein>
<name>G3IEA9_CRIGR</name>
<keyword evidence="2" id="KW-0694">RNA-binding</keyword>
<evidence type="ECO:0000313" key="5">
    <source>
        <dbReference type="EMBL" id="EGW14059.1"/>
    </source>
</evidence>
<feature type="domain" description="K Homology" evidence="4">
    <location>
        <begin position="84"/>
        <end position="156"/>
    </location>
</feature>